<evidence type="ECO:0000313" key="3">
    <source>
        <dbReference type="Proteomes" id="UP000254554"/>
    </source>
</evidence>
<feature type="compositionally biased region" description="Basic and acidic residues" evidence="1">
    <location>
        <begin position="314"/>
        <end position="328"/>
    </location>
</feature>
<dbReference type="AlphaFoldDB" id="A0A377GCG1"/>
<dbReference type="Proteomes" id="UP000254554">
    <property type="component" value="Unassembled WGS sequence"/>
</dbReference>
<protein>
    <submittedName>
        <fullName evidence="2">Uncharacterized protein</fullName>
    </submittedName>
</protein>
<sequence length="485" mass="54145">MPKVRGSKTGKYVTATFDSKDNSKSRFPSLKTTKDLILLSIKGNEYCANEYLKAIVQQAVKTHETDESYSGVKGKATFLIADEIYWHNLKNPSTVNENELRGKALQMGETFFESNVTAFLAPLDIDPVVFIQTHADKSVDEKIQIINQLALQKGKNFEIIRWRDWIEQNNFHTKLPEIMPLYNSVEGLKFAIDQSVTEFARRHANDEEGSLDLWLARSRGYLEHESPSIMLQAASLGYNFVIYPGSVLPPFLATKEYFIVDNHVPRIEKGKSILEECTHDKHCLHVDKPASLVNWLEVNFERRDELVPRSRRISPEGRNKFKKGDKESTLTLGRPSMPRISREGITFFSNSQETAPAASSDLQQGNNSTSGVSELTAEGLEHRLTQVPKDEFIASSISQGVGRALQNEFLSCKKGLTDPRVTSAPLAKVFEGITQGVLAADIPLSEKITILKALIEPFTTNSHSANISPVESPSAEMVFSKLSVA</sequence>
<evidence type="ECO:0000256" key="1">
    <source>
        <dbReference type="SAM" id="MobiDB-lite"/>
    </source>
</evidence>
<reference evidence="2 3" key="1">
    <citation type="submission" date="2018-06" db="EMBL/GenBank/DDBJ databases">
        <authorList>
            <consortium name="Pathogen Informatics"/>
            <person name="Doyle S."/>
        </authorList>
    </citation>
    <scope>NUCLEOTIDE SEQUENCE [LARGE SCALE GENOMIC DNA]</scope>
    <source>
        <strain evidence="2 3">NCTC11370</strain>
    </source>
</reference>
<proteinExistence type="predicted"/>
<dbReference type="GO" id="GO:0016755">
    <property type="term" value="F:aminoacyltransferase activity"/>
    <property type="evidence" value="ECO:0007669"/>
    <property type="project" value="InterPro"/>
</dbReference>
<dbReference type="GeneID" id="93293045"/>
<dbReference type="Gene3D" id="3.40.50.11710">
    <property type="entry name" value="Cyclodipeptide synthase"/>
    <property type="match status" value="1"/>
</dbReference>
<name>A0A377GCG1_9GAMM</name>
<evidence type="ECO:0000313" key="2">
    <source>
        <dbReference type="EMBL" id="STO22190.1"/>
    </source>
</evidence>
<dbReference type="OrthoDB" id="5653377at2"/>
<feature type="compositionally biased region" description="Polar residues" evidence="1">
    <location>
        <begin position="360"/>
        <end position="373"/>
    </location>
</feature>
<gene>
    <name evidence="2" type="ORF">NCTC11370_02275</name>
</gene>
<dbReference type="RefSeq" id="WP_010654300.1">
    <property type="nucleotide sequence ID" value="NZ_UGGT01000001.1"/>
</dbReference>
<dbReference type="EMBL" id="UGGT01000001">
    <property type="protein sequence ID" value="STO22190.1"/>
    <property type="molecule type" value="Genomic_DNA"/>
</dbReference>
<dbReference type="InterPro" id="IPR038622">
    <property type="entry name" value="CDPS_sf"/>
</dbReference>
<feature type="region of interest" description="Disordered" evidence="1">
    <location>
        <begin position="352"/>
        <end position="374"/>
    </location>
</feature>
<accession>A0A377GCG1</accession>
<organism evidence="2 3">
    <name type="scientific">Fluoribacter dumoffii</name>
    <dbReference type="NCBI Taxonomy" id="463"/>
    <lineage>
        <taxon>Bacteria</taxon>
        <taxon>Pseudomonadati</taxon>
        <taxon>Pseudomonadota</taxon>
        <taxon>Gammaproteobacteria</taxon>
        <taxon>Legionellales</taxon>
        <taxon>Legionellaceae</taxon>
        <taxon>Fluoribacter</taxon>
    </lineage>
</organism>
<feature type="region of interest" description="Disordered" evidence="1">
    <location>
        <begin position="314"/>
        <end position="335"/>
    </location>
</feature>
<keyword evidence="3" id="KW-1185">Reference proteome</keyword>